<organism evidence="1 2">
    <name type="scientific">Aurantiacibacter flavus</name>
    <dbReference type="NCBI Taxonomy" id="3145232"/>
    <lineage>
        <taxon>Bacteria</taxon>
        <taxon>Pseudomonadati</taxon>
        <taxon>Pseudomonadota</taxon>
        <taxon>Alphaproteobacteria</taxon>
        <taxon>Sphingomonadales</taxon>
        <taxon>Erythrobacteraceae</taxon>
        <taxon>Aurantiacibacter</taxon>
    </lineage>
</organism>
<sequence>MTDRRLGEQQLQGSFKPNEARSFADAIAVSLDTPVEEHDGVIRIGR</sequence>
<dbReference type="EMBL" id="JBDLBR010000005">
    <property type="protein sequence ID" value="MEN7538473.1"/>
    <property type="molecule type" value="Genomic_DNA"/>
</dbReference>
<name>A0ABV0D025_9SPHN</name>
<proteinExistence type="predicted"/>
<gene>
    <name evidence="1" type="ORF">ABDJ38_14920</name>
</gene>
<evidence type="ECO:0000313" key="2">
    <source>
        <dbReference type="Proteomes" id="UP001484535"/>
    </source>
</evidence>
<protein>
    <submittedName>
        <fullName evidence="1">Uncharacterized protein</fullName>
    </submittedName>
</protein>
<dbReference type="RefSeq" id="WP_346785922.1">
    <property type="nucleotide sequence ID" value="NZ_JBDLBR010000005.1"/>
</dbReference>
<comment type="caution">
    <text evidence="1">The sequence shown here is derived from an EMBL/GenBank/DDBJ whole genome shotgun (WGS) entry which is preliminary data.</text>
</comment>
<reference evidence="1 2" key="1">
    <citation type="submission" date="2024-05" db="EMBL/GenBank/DDBJ databases">
        <authorList>
            <person name="Park S."/>
        </authorList>
    </citation>
    <scope>NUCLEOTIDE SEQUENCE [LARGE SCALE GENOMIC DNA]</scope>
    <source>
        <strain evidence="1 2">DGU5</strain>
    </source>
</reference>
<dbReference type="Proteomes" id="UP001484535">
    <property type="component" value="Unassembled WGS sequence"/>
</dbReference>
<evidence type="ECO:0000313" key="1">
    <source>
        <dbReference type="EMBL" id="MEN7538473.1"/>
    </source>
</evidence>
<accession>A0ABV0D025</accession>
<keyword evidence="2" id="KW-1185">Reference proteome</keyword>